<comment type="caution">
    <text evidence="1">The sequence shown here is derived from an EMBL/GenBank/DDBJ whole genome shotgun (WGS) entry which is preliminary data.</text>
</comment>
<proteinExistence type="predicted"/>
<reference evidence="1 2" key="1">
    <citation type="submission" date="2019-05" db="EMBL/GenBank/DDBJ databases">
        <title>Panacibacter sp. strain 17mud1-8 Genome sequencing and assembly.</title>
        <authorList>
            <person name="Chhetri G."/>
        </authorList>
    </citation>
    <scope>NUCLEOTIDE SEQUENCE [LARGE SCALE GENOMIC DNA]</scope>
    <source>
        <strain evidence="1 2">17mud1-8</strain>
    </source>
</reference>
<gene>
    <name evidence="1" type="ORF">FC093_22365</name>
</gene>
<protein>
    <submittedName>
        <fullName evidence="1">Uncharacterized protein</fullName>
    </submittedName>
</protein>
<name>A0A4U3KQI4_9BACT</name>
<sequence>MDDVVFNAMTSFQFFCNDFFKQKNIDKLIPKGMSRSDWNGKKESLLAEEIESVAHYLDEQASLRLQNYAASANKADIEKRFTIIIEKAMESYKAKIKSYYLF</sequence>
<dbReference type="EMBL" id="SZQL01000032">
    <property type="protein sequence ID" value="TKK64548.1"/>
    <property type="molecule type" value="Genomic_DNA"/>
</dbReference>
<keyword evidence="2" id="KW-1185">Reference proteome</keyword>
<accession>A0A4U3KQI4</accession>
<dbReference type="AlphaFoldDB" id="A0A4U3KQI4"/>
<evidence type="ECO:0000313" key="1">
    <source>
        <dbReference type="EMBL" id="TKK64548.1"/>
    </source>
</evidence>
<dbReference type="RefSeq" id="WP_137264050.1">
    <property type="nucleotide sequence ID" value="NZ_SZQL01000032.1"/>
</dbReference>
<evidence type="ECO:0000313" key="2">
    <source>
        <dbReference type="Proteomes" id="UP000305848"/>
    </source>
</evidence>
<dbReference type="Proteomes" id="UP000305848">
    <property type="component" value="Unassembled WGS sequence"/>
</dbReference>
<organism evidence="1 2">
    <name type="scientific">Ilyomonas limi</name>
    <dbReference type="NCBI Taxonomy" id="2575867"/>
    <lineage>
        <taxon>Bacteria</taxon>
        <taxon>Pseudomonadati</taxon>
        <taxon>Bacteroidota</taxon>
        <taxon>Chitinophagia</taxon>
        <taxon>Chitinophagales</taxon>
        <taxon>Chitinophagaceae</taxon>
        <taxon>Ilyomonas</taxon>
    </lineage>
</organism>